<evidence type="ECO:0000313" key="2">
    <source>
        <dbReference type="EMBL" id="GAA2229610.1"/>
    </source>
</evidence>
<accession>A0ABN3DFI9</accession>
<dbReference type="Pfam" id="PF06283">
    <property type="entry name" value="ThuA"/>
    <property type="match status" value="1"/>
</dbReference>
<evidence type="ECO:0000259" key="1">
    <source>
        <dbReference type="Pfam" id="PF06283"/>
    </source>
</evidence>
<dbReference type="Gene3D" id="3.40.50.880">
    <property type="match status" value="1"/>
</dbReference>
<evidence type="ECO:0000313" key="3">
    <source>
        <dbReference type="Proteomes" id="UP001500929"/>
    </source>
</evidence>
<dbReference type="EMBL" id="BAAAQY010000003">
    <property type="protein sequence ID" value="GAA2229610.1"/>
    <property type="molecule type" value="Genomic_DNA"/>
</dbReference>
<feature type="domain" description="ThuA-like" evidence="1">
    <location>
        <begin position="20"/>
        <end position="208"/>
    </location>
</feature>
<dbReference type="SUPFAM" id="SSF52317">
    <property type="entry name" value="Class I glutamine amidotransferase-like"/>
    <property type="match status" value="1"/>
</dbReference>
<comment type="caution">
    <text evidence="2">The sequence shown here is derived from an EMBL/GenBank/DDBJ whole genome shotgun (WGS) entry which is preliminary data.</text>
</comment>
<keyword evidence="3" id="KW-1185">Reference proteome</keyword>
<dbReference type="InterPro" id="IPR029010">
    <property type="entry name" value="ThuA-like"/>
</dbReference>
<sequence length="215" mass="23000">MSRILLFSGGGDYADPWHPFAETSALVAGTLRASHHDVTVVDTLDALQESLDDGDLLVVNAGGGPTAHPLDDRLATIVSGHRGPLLALHVAATLLPGHDEWEESLGGRWVRGVSMHPERGALRLRAVSDSAVVSGLEPLDTIDEAYSWLRVSPAAEVLLVHDYDDTEHPAAWTLDRDGRRAAYTSLGHDPAAYESPLAGALLRRLTAWLTADVPA</sequence>
<proteinExistence type="predicted"/>
<reference evidence="2 3" key="1">
    <citation type="journal article" date="2019" name="Int. J. Syst. Evol. Microbiol.">
        <title>The Global Catalogue of Microorganisms (GCM) 10K type strain sequencing project: providing services to taxonomists for standard genome sequencing and annotation.</title>
        <authorList>
            <consortium name="The Broad Institute Genomics Platform"/>
            <consortium name="The Broad Institute Genome Sequencing Center for Infectious Disease"/>
            <person name="Wu L."/>
            <person name="Ma J."/>
        </authorList>
    </citation>
    <scope>NUCLEOTIDE SEQUENCE [LARGE SCALE GENOMIC DNA]</scope>
    <source>
        <strain evidence="2 3">JCM 16117</strain>
    </source>
</reference>
<protein>
    <recommendedName>
        <fullName evidence="1">ThuA-like domain-containing protein</fullName>
    </recommendedName>
</protein>
<dbReference type="InterPro" id="IPR029062">
    <property type="entry name" value="Class_I_gatase-like"/>
</dbReference>
<name>A0ABN3DFI9_9MICO</name>
<dbReference type="RefSeq" id="WP_259478784.1">
    <property type="nucleotide sequence ID" value="NZ_BAAAQY010000003.1"/>
</dbReference>
<organism evidence="2 3">
    <name type="scientific">Herbiconiux moechotypicola</name>
    <dbReference type="NCBI Taxonomy" id="637393"/>
    <lineage>
        <taxon>Bacteria</taxon>
        <taxon>Bacillati</taxon>
        <taxon>Actinomycetota</taxon>
        <taxon>Actinomycetes</taxon>
        <taxon>Micrococcales</taxon>
        <taxon>Microbacteriaceae</taxon>
        <taxon>Herbiconiux</taxon>
    </lineage>
</organism>
<dbReference type="Proteomes" id="UP001500929">
    <property type="component" value="Unassembled WGS sequence"/>
</dbReference>
<gene>
    <name evidence="2" type="ORF">GCM10009851_12800</name>
</gene>